<keyword evidence="10" id="KW-0539">Nucleus</keyword>
<evidence type="ECO:0000256" key="6">
    <source>
        <dbReference type="ARBA" id="ARBA00022833"/>
    </source>
</evidence>
<protein>
    <recommendedName>
        <fullName evidence="2">histone acetyltransferase</fullName>
        <ecNumber evidence="2">2.3.1.48</ecNumber>
    </recommendedName>
</protein>
<evidence type="ECO:0000256" key="8">
    <source>
        <dbReference type="ARBA" id="ARBA00023015"/>
    </source>
</evidence>
<dbReference type="Pfam" id="PF02172">
    <property type="entry name" value="KIX"/>
    <property type="match status" value="1"/>
</dbReference>
<feature type="domain" description="KIX" evidence="15">
    <location>
        <begin position="365"/>
        <end position="444"/>
    </location>
</feature>
<dbReference type="GO" id="GO:0008270">
    <property type="term" value="F:zinc ion binding"/>
    <property type="evidence" value="ECO:0007669"/>
    <property type="project" value="UniProtKB-KW"/>
</dbReference>
<feature type="zinc finger region" description="TAZ-type" evidence="12">
    <location>
        <begin position="97"/>
        <end position="184"/>
    </location>
</feature>
<evidence type="ECO:0000256" key="10">
    <source>
        <dbReference type="ARBA" id="ARBA00023242"/>
    </source>
</evidence>
<proteinExistence type="predicted"/>
<dbReference type="GeneID" id="726332"/>
<feature type="domain" description="TAZ-type" evidence="14">
    <location>
        <begin position="97"/>
        <end position="184"/>
    </location>
</feature>
<dbReference type="SUPFAM" id="SSF47040">
    <property type="entry name" value="Kix domain of CBP (creb binding protein)"/>
    <property type="match status" value="1"/>
</dbReference>
<evidence type="ECO:0000313" key="17">
    <source>
        <dbReference type="Proteomes" id="UP000005203"/>
    </source>
</evidence>
<dbReference type="GO" id="GO:0045944">
    <property type="term" value="P:positive regulation of transcription by RNA polymerase II"/>
    <property type="evidence" value="ECO:0007669"/>
    <property type="project" value="TreeGrafter"/>
</dbReference>
<dbReference type="GO" id="GO:0005667">
    <property type="term" value="C:transcription regulator complex"/>
    <property type="evidence" value="ECO:0007669"/>
    <property type="project" value="TreeGrafter"/>
</dbReference>
<dbReference type="InterPro" id="IPR035898">
    <property type="entry name" value="TAZ_dom_sf"/>
</dbReference>
<evidence type="ECO:0000313" key="16">
    <source>
        <dbReference type="EnsemblMetazoa" id="XP_006568898"/>
    </source>
</evidence>
<gene>
    <name evidence="18" type="primary">LOC726332</name>
</gene>
<evidence type="ECO:0000256" key="9">
    <source>
        <dbReference type="ARBA" id="ARBA00023163"/>
    </source>
</evidence>
<evidence type="ECO:0000256" key="2">
    <source>
        <dbReference type="ARBA" id="ARBA00013184"/>
    </source>
</evidence>
<keyword evidence="17" id="KW-1185">Reference proteome</keyword>
<comment type="catalytic activity">
    <reaction evidence="11">
        <text>L-lysyl-[protein] + acetyl-CoA = N(6)-acetyl-L-lysyl-[protein] + CoA + H(+)</text>
        <dbReference type="Rhea" id="RHEA:45948"/>
        <dbReference type="Rhea" id="RHEA-COMP:9752"/>
        <dbReference type="Rhea" id="RHEA-COMP:10731"/>
        <dbReference type="ChEBI" id="CHEBI:15378"/>
        <dbReference type="ChEBI" id="CHEBI:29969"/>
        <dbReference type="ChEBI" id="CHEBI:57287"/>
        <dbReference type="ChEBI" id="CHEBI:57288"/>
        <dbReference type="ChEBI" id="CHEBI:61930"/>
        <dbReference type="EC" id="2.3.1.48"/>
    </reaction>
</comment>
<dbReference type="Gene3D" id="1.20.1020.10">
    <property type="entry name" value="TAZ domain"/>
    <property type="match status" value="1"/>
</dbReference>
<keyword evidence="6 12" id="KW-0862">Zinc</keyword>
<dbReference type="EC" id="2.3.1.48" evidence="2"/>
<keyword evidence="8" id="KW-0805">Transcription regulation</keyword>
<comment type="subcellular location">
    <subcellularLocation>
        <location evidence="1">Nucleus</location>
    </subcellularLocation>
</comment>
<dbReference type="AlphaFoldDB" id="A0A7M7GWY7"/>
<dbReference type="RefSeq" id="XP_006568898.2">
    <property type="nucleotide sequence ID" value="XM_006568835.3"/>
</dbReference>
<feature type="compositionally biased region" description="Low complexity" evidence="13">
    <location>
        <begin position="192"/>
        <end position="205"/>
    </location>
</feature>
<sequence length="455" mass="48957">MTSMPNMGQIGVSSPYYGMGTNMTAMQDSRFGGTGGPISSTNIVGGQEGGMAQQAQPPAPSPAQPQSDAPSGGQPGSQAIQGQMPGTGAPTGTTKSTADPEKLIQQQLVLLLHAHKCQRRESQANGDVWQCSLPDCKTMKNVLTHMTTCQAGKNCTKPHCSSSRQIISHWKHCNHNDCPVCLSLKQANKNKTTNTAAASTTQPNSQPNPSQTEMRRAYDALGIPCPTTTPGLVASQCVTRRMPTPGMQGTPGTIGNVRLTQPQTQTAPGQSIVGAGQQVVAPNVSLPLNPDPNTVGVASNQAAPTTGPTPAAAATAANIQQSVNMQQLFSLNDSGQFSVPNENRLANLQLPAGLQSGQVTATSIQESKDWHQTVTPDLRNYFVHKLVQKIFPTTDPRAMLDKRMHNLVAYARKVESDIYEMTNSRSQYYYLLAKKIYKIQKELKEKRQKRKKQQE</sequence>
<evidence type="ECO:0000313" key="18">
    <source>
        <dbReference type="RefSeq" id="XP_006568898.2"/>
    </source>
</evidence>
<reference evidence="18" key="2">
    <citation type="submission" date="2025-04" db="UniProtKB">
        <authorList>
            <consortium name="RefSeq"/>
        </authorList>
    </citation>
    <scope>IDENTIFICATION</scope>
    <source>
        <strain evidence="18">DH4</strain>
        <tissue evidence="18">Whole body</tissue>
    </source>
</reference>
<evidence type="ECO:0000256" key="1">
    <source>
        <dbReference type="ARBA" id="ARBA00004123"/>
    </source>
</evidence>
<dbReference type="PROSITE" id="PS50134">
    <property type="entry name" value="ZF_TAZ"/>
    <property type="match status" value="1"/>
</dbReference>
<evidence type="ECO:0000259" key="14">
    <source>
        <dbReference type="PROSITE" id="PS50134"/>
    </source>
</evidence>
<keyword evidence="3" id="KW-0808">Transferase</keyword>
<evidence type="ECO:0000256" key="12">
    <source>
        <dbReference type="PROSITE-ProRule" id="PRU00203"/>
    </source>
</evidence>
<reference evidence="16" key="1">
    <citation type="submission" date="2021-01" db="UniProtKB">
        <authorList>
            <consortium name="EnsemblMetazoa"/>
        </authorList>
    </citation>
    <scope>IDENTIFICATION</scope>
    <source>
        <strain evidence="16">DH4</strain>
    </source>
</reference>
<keyword evidence="5 12" id="KW-0863">Zinc-finger</keyword>
<feature type="region of interest" description="Disordered" evidence="13">
    <location>
        <begin position="28"/>
        <end position="97"/>
    </location>
</feature>
<dbReference type="GO" id="GO:0031490">
    <property type="term" value="F:chromatin DNA binding"/>
    <property type="evidence" value="ECO:0007669"/>
    <property type="project" value="TreeGrafter"/>
</dbReference>
<dbReference type="OrthoDB" id="7553680at2759"/>
<keyword evidence="4 12" id="KW-0479">Metal-binding</keyword>
<dbReference type="SUPFAM" id="SSF57933">
    <property type="entry name" value="TAZ domain"/>
    <property type="match status" value="1"/>
</dbReference>
<evidence type="ECO:0000256" key="11">
    <source>
        <dbReference type="ARBA" id="ARBA00048017"/>
    </source>
</evidence>
<evidence type="ECO:0000256" key="4">
    <source>
        <dbReference type="ARBA" id="ARBA00022723"/>
    </source>
</evidence>
<keyword evidence="7" id="KW-0156">Chromatin regulator</keyword>
<accession>A0A8B6Z9Y1</accession>
<evidence type="ECO:0000256" key="7">
    <source>
        <dbReference type="ARBA" id="ARBA00022853"/>
    </source>
</evidence>
<keyword evidence="9" id="KW-0804">Transcription</keyword>
<dbReference type="EnsemblMetazoa" id="XM_006568835">
    <property type="protein sequence ID" value="XP_006568898"/>
    <property type="gene ID" value="LOC726332"/>
</dbReference>
<dbReference type="KEGG" id="ame:726332"/>
<dbReference type="GO" id="GO:0003713">
    <property type="term" value="F:transcription coactivator activity"/>
    <property type="evidence" value="ECO:0007669"/>
    <property type="project" value="TreeGrafter"/>
</dbReference>
<dbReference type="Proteomes" id="UP000005203">
    <property type="component" value="Linkage group LG2"/>
</dbReference>
<dbReference type="GO" id="GO:0000123">
    <property type="term" value="C:histone acetyltransferase complex"/>
    <property type="evidence" value="ECO:0007669"/>
    <property type="project" value="TreeGrafter"/>
</dbReference>
<dbReference type="GO" id="GO:0005634">
    <property type="term" value="C:nucleus"/>
    <property type="evidence" value="ECO:0007669"/>
    <property type="project" value="UniProtKB-SubCell"/>
</dbReference>
<evidence type="ECO:0000256" key="3">
    <source>
        <dbReference type="ARBA" id="ARBA00022679"/>
    </source>
</evidence>
<dbReference type="InterPro" id="IPR003101">
    <property type="entry name" value="KIX_dom"/>
</dbReference>
<dbReference type="Pfam" id="PF02135">
    <property type="entry name" value="zf-TAZ"/>
    <property type="match status" value="1"/>
</dbReference>
<evidence type="ECO:0000259" key="15">
    <source>
        <dbReference type="PROSITE" id="PS50952"/>
    </source>
</evidence>
<name>A0A7M7GWY7_APIME</name>
<feature type="region of interest" description="Disordered" evidence="13">
    <location>
        <begin position="192"/>
        <end position="212"/>
    </location>
</feature>
<organism evidence="16">
    <name type="scientific">Apis mellifera</name>
    <name type="common">Honeybee</name>
    <dbReference type="NCBI Taxonomy" id="7460"/>
    <lineage>
        <taxon>Eukaryota</taxon>
        <taxon>Metazoa</taxon>
        <taxon>Ecdysozoa</taxon>
        <taxon>Arthropoda</taxon>
        <taxon>Hexapoda</taxon>
        <taxon>Insecta</taxon>
        <taxon>Pterygota</taxon>
        <taxon>Neoptera</taxon>
        <taxon>Endopterygota</taxon>
        <taxon>Hymenoptera</taxon>
        <taxon>Apocrita</taxon>
        <taxon>Aculeata</taxon>
        <taxon>Apoidea</taxon>
        <taxon>Anthophila</taxon>
        <taxon>Apidae</taxon>
        <taxon>Apis</taxon>
    </lineage>
</organism>
<dbReference type="SMART" id="SM00551">
    <property type="entry name" value="ZnF_TAZ"/>
    <property type="match status" value="1"/>
</dbReference>
<dbReference type="PANTHER" id="PTHR13808">
    <property type="entry name" value="CBP/P300-RELATED"/>
    <property type="match status" value="1"/>
</dbReference>
<evidence type="ECO:0000256" key="5">
    <source>
        <dbReference type="ARBA" id="ARBA00022771"/>
    </source>
</evidence>
<dbReference type="Gene3D" id="1.10.246.20">
    <property type="entry name" value="Coactivator CBP, KIX domain"/>
    <property type="match status" value="1"/>
</dbReference>
<dbReference type="InterPro" id="IPR036529">
    <property type="entry name" value="KIX_dom_sf"/>
</dbReference>
<accession>A0A7M7GWY7</accession>
<dbReference type="PROSITE" id="PS50952">
    <property type="entry name" value="KIX"/>
    <property type="match status" value="1"/>
</dbReference>
<dbReference type="InterPro" id="IPR000197">
    <property type="entry name" value="Znf_TAZ"/>
</dbReference>
<dbReference type="PANTHER" id="PTHR13808:SF1">
    <property type="entry name" value="HISTONE ACETYLTRANSFERASE"/>
    <property type="match status" value="1"/>
</dbReference>
<dbReference type="GO" id="GO:0004402">
    <property type="term" value="F:histone acetyltransferase activity"/>
    <property type="evidence" value="ECO:0007669"/>
    <property type="project" value="InterPro"/>
</dbReference>
<dbReference type="InterPro" id="IPR013178">
    <property type="entry name" value="Histone_AcTrfase_Rtt109/CBP"/>
</dbReference>
<evidence type="ECO:0000256" key="13">
    <source>
        <dbReference type="SAM" id="MobiDB-lite"/>
    </source>
</evidence>